<dbReference type="InterPro" id="IPR029058">
    <property type="entry name" value="AB_hydrolase_fold"/>
</dbReference>
<gene>
    <name evidence="2" type="ORF">B0I36DRAFT_24532</name>
</gene>
<evidence type="ECO:0000313" key="2">
    <source>
        <dbReference type="EMBL" id="KAH7041570.1"/>
    </source>
</evidence>
<reference evidence="2" key="1">
    <citation type="journal article" date="2021" name="Nat. Commun.">
        <title>Genetic determinants of endophytism in the Arabidopsis root mycobiome.</title>
        <authorList>
            <person name="Mesny F."/>
            <person name="Miyauchi S."/>
            <person name="Thiergart T."/>
            <person name="Pickel B."/>
            <person name="Atanasova L."/>
            <person name="Karlsson M."/>
            <person name="Huettel B."/>
            <person name="Barry K.W."/>
            <person name="Haridas S."/>
            <person name="Chen C."/>
            <person name="Bauer D."/>
            <person name="Andreopoulos W."/>
            <person name="Pangilinan J."/>
            <person name="LaButti K."/>
            <person name="Riley R."/>
            <person name="Lipzen A."/>
            <person name="Clum A."/>
            <person name="Drula E."/>
            <person name="Henrissat B."/>
            <person name="Kohler A."/>
            <person name="Grigoriev I.V."/>
            <person name="Martin F.M."/>
            <person name="Hacquard S."/>
        </authorList>
    </citation>
    <scope>NUCLEOTIDE SEQUENCE</scope>
    <source>
        <strain evidence="2">MPI-CAGE-CH-0230</strain>
    </source>
</reference>
<dbReference type="PANTHER" id="PTHR37017">
    <property type="entry name" value="AB HYDROLASE-1 DOMAIN-CONTAINING PROTEIN-RELATED"/>
    <property type="match status" value="1"/>
</dbReference>
<dbReference type="SUPFAM" id="SSF53474">
    <property type="entry name" value="alpha/beta-Hydrolases"/>
    <property type="match status" value="1"/>
</dbReference>
<organism evidence="2 3">
    <name type="scientific">Microdochium trichocladiopsis</name>
    <dbReference type="NCBI Taxonomy" id="1682393"/>
    <lineage>
        <taxon>Eukaryota</taxon>
        <taxon>Fungi</taxon>
        <taxon>Dikarya</taxon>
        <taxon>Ascomycota</taxon>
        <taxon>Pezizomycotina</taxon>
        <taxon>Sordariomycetes</taxon>
        <taxon>Xylariomycetidae</taxon>
        <taxon>Xylariales</taxon>
        <taxon>Microdochiaceae</taxon>
        <taxon>Microdochium</taxon>
    </lineage>
</organism>
<dbReference type="InterPro" id="IPR052897">
    <property type="entry name" value="Sec-Metab_Biosynth_Hydrolase"/>
</dbReference>
<dbReference type="Gene3D" id="3.40.50.1820">
    <property type="entry name" value="alpha/beta hydrolase"/>
    <property type="match status" value="1"/>
</dbReference>
<evidence type="ECO:0000313" key="3">
    <source>
        <dbReference type="Proteomes" id="UP000756346"/>
    </source>
</evidence>
<proteinExistence type="predicted"/>
<dbReference type="OrthoDB" id="1263307at2759"/>
<dbReference type="GeneID" id="70179695"/>
<dbReference type="EMBL" id="JAGTJQ010000001">
    <property type="protein sequence ID" value="KAH7041570.1"/>
    <property type="molecule type" value="Genomic_DNA"/>
</dbReference>
<dbReference type="InterPro" id="IPR000073">
    <property type="entry name" value="AB_hydrolase_1"/>
</dbReference>
<keyword evidence="2" id="KW-0378">Hydrolase</keyword>
<sequence>MSDKPTILFVHGAYHPPAVYSALTTALGNAGFDVLAPRLASLGSATHGVAVPDDDVAVLRAAVEPSFAEGKKVVVLAHSIGGFFSTAAIKGFTVAERQREGKAGGFAGVVYMNSTLPVSHEDTVMAVCDPASAVIFDVDVREDGKMVSFFKTDDASKDQALHFFYSCVPRELSEKVFSQLERFNTHAFLTPAATLASELEGIAKTYIVGEQDYVVPLAQQERIISSTPGMKEVRLAGCGHSPFLTHVDDVVKAVEGVAEEVA</sequence>
<dbReference type="PANTHER" id="PTHR37017:SF13">
    <property type="entry name" value="AB HYDROLASE-1 DOMAIN-CONTAINING PROTEIN"/>
    <property type="match status" value="1"/>
</dbReference>
<accession>A0A9P8YJS2</accession>
<protein>
    <submittedName>
        <fullName evidence="2">Alpha/beta hydrolase fold-1</fullName>
    </submittedName>
</protein>
<evidence type="ECO:0000259" key="1">
    <source>
        <dbReference type="Pfam" id="PF12697"/>
    </source>
</evidence>
<feature type="domain" description="AB hydrolase-1" evidence="1">
    <location>
        <begin position="7"/>
        <end position="253"/>
    </location>
</feature>
<dbReference type="AlphaFoldDB" id="A0A9P8YJS2"/>
<keyword evidence="3" id="KW-1185">Reference proteome</keyword>
<dbReference type="Proteomes" id="UP000756346">
    <property type="component" value="Unassembled WGS sequence"/>
</dbReference>
<comment type="caution">
    <text evidence="2">The sequence shown here is derived from an EMBL/GenBank/DDBJ whole genome shotgun (WGS) entry which is preliminary data.</text>
</comment>
<dbReference type="Pfam" id="PF12697">
    <property type="entry name" value="Abhydrolase_6"/>
    <property type="match status" value="1"/>
</dbReference>
<dbReference type="GO" id="GO:0016787">
    <property type="term" value="F:hydrolase activity"/>
    <property type="evidence" value="ECO:0007669"/>
    <property type="project" value="UniProtKB-KW"/>
</dbReference>
<name>A0A9P8YJS2_9PEZI</name>
<dbReference type="RefSeq" id="XP_046019625.1">
    <property type="nucleotide sequence ID" value="XM_046150149.1"/>
</dbReference>